<protein>
    <recommendedName>
        <fullName evidence="2">alpha-L-rhamnosidase</fullName>
        <ecNumber evidence="2">3.2.1.40</ecNumber>
    </recommendedName>
</protein>
<evidence type="ECO:0000256" key="3">
    <source>
        <dbReference type="ARBA" id="ARBA00022801"/>
    </source>
</evidence>
<evidence type="ECO:0000259" key="4">
    <source>
        <dbReference type="Pfam" id="PF05592"/>
    </source>
</evidence>
<feature type="domain" description="Alpha-L-rhamnosidase six-hairpin glycosidase" evidence="6">
    <location>
        <begin position="478"/>
        <end position="823"/>
    </location>
</feature>
<dbReference type="InterPro" id="IPR035396">
    <property type="entry name" value="Bac_rhamnosid6H"/>
</dbReference>
<dbReference type="Gene3D" id="2.60.40.10">
    <property type="entry name" value="Immunoglobulins"/>
    <property type="match status" value="1"/>
</dbReference>
<dbReference type="Proteomes" id="UP000602759">
    <property type="component" value="Unassembled WGS sequence"/>
</dbReference>
<dbReference type="InterPro" id="IPR016007">
    <property type="entry name" value="Alpha_rhamnosid"/>
</dbReference>
<proteinExistence type="predicted"/>
<dbReference type="Pfam" id="PF17390">
    <property type="entry name" value="Bac_rhamnosid_C"/>
    <property type="match status" value="1"/>
</dbReference>
<evidence type="ECO:0000259" key="6">
    <source>
        <dbReference type="Pfam" id="PF17389"/>
    </source>
</evidence>
<dbReference type="SUPFAM" id="SSF48208">
    <property type="entry name" value="Six-hairpin glycosidases"/>
    <property type="match status" value="1"/>
</dbReference>
<evidence type="ECO:0000256" key="2">
    <source>
        <dbReference type="ARBA" id="ARBA00012652"/>
    </source>
</evidence>
<dbReference type="InterPro" id="IPR012341">
    <property type="entry name" value="6hp_glycosidase-like_sf"/>
</dbReference>
<dbReference type="PIRSF" id="PIRSF010631">
    <property type="entry name" value="A-rhamnsds"/>
    <property type="match status" value="1"/>
</dbReference>
<evidence type="ECO:0000259" key="7">
    <source>
        <dbReference type="Pfam" id="PF17390"/>
    </source>
</evidence>
<gene>
    <name evidence="8" type="ORF">H8B06_10375</name>
</gene>
<dbReference type="EMBL" id="JACOIK010000006">
    <property type="protein sequence ID" value="MBD1433233.1"/>
    <property type="molecule type" value="Genomic_DNA"/>
</dbReference>
<dbReference type="Gene3D" id="1.50.10.10">
    <property type="match status" value="1"/>
</dbReference>
<dbReference type="GO" id="GO:0016787">
    <property type="term" value="F:hydrolase activity"/>
    <property type="evidence" value="ECO:0007669"/>
    <property type="project" value="UniProtKB-KW"/>
</dbReference>
<evidence type="ECO:0000313" key="9">
    <source>
        <dbReference type="Proteomes" id="UP000602759"/>
    </source>
</evidence>
<evidence type="ECO:0000259" key="5">
    <source>
        <dbReference type="Pfam" id="PF08531"/>
    </source>
</evidence>
<feature type="domain" description="Alpha-L-rhamnosidase concanavalin-like" evidence="4">
    <location>
        <begin position="375"/>
        <end position="472"/>
    </location>
</feature>
<dbReference type="RefSeq" id="WP_190994198.1">
    <property type="nucleotide sequence ID" value="NZ_JACOIK010000006.1"/>
</dbReference>
<name>A0ABR7YPH4_9SPHI</name>
<reference evidence="8 9" key="1">
    <citation type="submission" date="2020-08" db="EMBL/GenBank/DDBJ databases">
        <title>Sphingobacterium sp. DN00404 isolated from aquaculture water.</title>
        <authorList>
            <person name="Zhang M."/>
        </authorList>
    </citation>
    <scope>NUCLEOTIDE SEQUENCE [LARGE SCALE GENOMIC DNA]</scope>
    <source>
        <strain evidence="8 9">DN00404</strain>
    </source>
</reference>
<organism evidence="8 9">
    <name type="scientific">Sphingobacterium micropteri</name>
    <dbReference type="NCBI Taxonomy" id="2763501"/>
    <lineage>
        <taxon>Bacteria</taxon>
        <taxon>Pseudomonadati</taxon>
        <taxon>Bacteroidota</taxon>
        <taxon>Sphingobacteriia</taxon>
        <taxon>Sphingobacteriales</taxon>
        <taxon>Sphingobacteriaceae</taxon>
        <taxon>Sphingobacterium</taxon>
    </lineage>
</organism>
<feature type="domain" description="Alpha-L-rhamnosidase C-terminal" evidence="7">
    <location>
        <begin position="825"/>
        <end position="899"/>
    </location>
</feature>
<dbReference type="Pfam" id="PF08531">
    <property type="entry name" value="Bac_rhamnosid_N"/>
    <property type="match status" value="1"/>
</dbReference>
<accession>A0ABR7YPH4</accession>
<keyword evidence="9" id="KW-1185">Reference proteome</keyword>
<evidence type="ECO:0000256" key="1">
    <source>
        <dbReference type="ARBA" id="ARBA00001445"/>
    </source>
</evidence>
<comment type="catalytic activity">
    <reaction evidence="1">
        <text>Hydrolysis of terminal non-reducing alpha-L-rhamnose residues in alpha-L-rhamnosides.</text>
        <dbReference type="EC" id="3.2.1.40"/>
    </reaction>
</comment>
<comment type="caution">
    <text evidence="8">The sequence shown here is derived from an EMBL/GenBank/DDBJ whole genome shotgun (WGS) entry which is preliminary data.</text>
</comment>
<dbReference type="Pfam" id="PF17389">
    <property type="entry name" value="Bac_rhamnosid6H"/>
    <property type="match status" value="1"/>
</dbReference>
<dbReference type="InterPro" id="IPR008928">
    <property type="entry name" value="6-hairpin_glycosidase_sf"/>
</dbReference>
<sequence length="933" mass="106656">MRSITKTIDLIWCIDGVLISAFSHVRLFLSFLFLCISLSAFAQPSVDALRCELLSNPLGIDKTSPRLSWQIQSTERNVMQTAYHILVASSPEKLAQNSGDLWDSGKRISDNSIAVFYDGKALESDTEVYWKVKIYTNKGESDWSAPASWRVGLLYYKDWNRRWIGFDGYFDSDDKEAGYLSARYFRKEMSFSKEIKQATAYIMGLGLYELYIDGRKVGDQVLAPGLTDYTKNVKYNVFDVTKLLNGSQHAFGVILGNGRYYAVRQEKPYKVKHFGFPKMQMQIRITYTDGSTQTIHTDDTWKGTTDGPIISNNEYDGEVYDARKELNGWARIGYDDATWMNATYVQEPGGNYDAQINSNMKVMQDLQPVSVTASGNGKYIIDYGQNFTGWVKMRVQGKSGTEVILRFAESLNADGSLFRDNLRAARATDTYILKGGTTEEWEPRFTYHGFRYVEVEGYPGDAVADNFVGRLVYDDMETIGSFNSSNVLLNQIHRNAWWGIASNYKSIPVDCPQRNERQAWLGDRPVSAYGETFLFDNTNFYIKWLEDIRLSQKEDGAIPDVAPAFWRYYSDNMTWPGTYLMVADMLYQQTGDVRILQDHYPAMKRWMHYMRARYMDDEGIITKDSYGDWCAPPATIEEGRGKSADKKYPNPLLSTAYYYHLLNMMARFSEHTGNEQDRAGFEKAAAKMKKDFNKRFYHTDGYYGNNTMTENILAMYFGLVEEEHKTKLGDRIVTIIEKENGGHLSTGVVGTQWVMRTLTDMGRADLAYKLATNTSYPSWGYMIENGATTIWELWNGDTAHPRMNSQNHVMMLGDLLVWYYENLAGIKSKENAFQTIVMKLEQIKDLNAVNASYRSLYGAISSSWKRKNERFEWNITIPANTRAQVYIPAKELRTITESGKSVTANGDIQIIQEQNGLVLLEIGSGNYQFLSKF</sequence>
<keyword evidence="3 8" id="KW-0378">Hydrolase</keyword>
<dbReference type="InterPro" id="IPR013737">
    <property type="entry name" value="Bac_rhamnosid_N"/>
</dbReference>
<dbReference type="PANTHER" id="PTHR33307">
    <property type="entry name" value="ALPHA-RHAMNOSIDASE (EUROFUNG)"/>
    <property type="match status" value="1"/>
</dbReference>
<dbReference type="Pfam" id="PF25788">
    <property type="entry name" value="Ig_Rha78A_N"/>
    <property type="match status" value="1"/>
</dbReference>
<dbReference type="InterPro" id="IPR035398">
    <property type="entry name" value="Bac_rhamnosid_C"/>
</dbReference>
<evidence type="ECO:0000313" key="8">
    <source>
        <dbReference type="EMBL" id="MBD1433233.1"/>
    </source>
</evidence>
<dbReference type="EC" id="3.2.1.40" evidence="2"/>
<dbReference type="InterPro" id="IPR013783">
    <property type="entry name" value="Ig-like_fold"/>
</dbReference>
<dbReference type="InterPro" id="IPR008902">
    <property type="entry name" value="Rhamnosid_concanavalin"/>
</dbReference>
<feature type="domain" description="Bacterial alpha-L-rhamnosidase N-terminal" evidence="5">
    <location>
        <begin position="193"/>
        <end position="363"/>
    </location>
</feature>
<dbReference type="PANTHER" id="PTHR33307:SF6">
    <property type="entry name" value="ALPHA-RHAMNOSIDASE (EUROFUNG)-RELATED"/>
    <property type="match status" value="1"/>
</dbReference>
<dbReference type="Pfam" id="PF05592">
    <property type="entry name" value="Bac_rhamnosid"/>
    <property type="match status" value="1"/>
</dbReference>
<dbReference type="Gene3D" id="2.60.120.260">
    <property type="entry name" value="Galactose-binding domain-like"/>
    <property type="match status" value="2"/>
</dbReference>
<dbReference type="Gene3D" id="2.60.420.10">
    <property type="entry name" value="Maltose phosphorylase, domain 3"/>
    <property type="match status" value="1"/>
</dbReference>